<dbReference type="HOGENOM" id="CLU_328940_0_0_7"/>
<dbReference type="EMBL" id="FQ312005">
    <property type="protein sequence ID" value="CBW25407.1"/>
    <property type="molecule type" value="Genomic_DNA"/>
</dbReference>
<dbReference type="RefSeq" id="WP_014243194.1">
    <property type="nucleotide sequence ID" value="NC_016620.1"/>
</dbReference>
<dbReference type="STRING" id="862908.BMS_0494"/>
<sequence>MGNFKDKLIQKGFELVRRDLEKRRERATQNIHEKYLNKSELNDTLDSLISDIDAGISKRDKLTFQIKELSNNLLAKERRVEASFDEYIVLNKELEDQRVQRNSLEFKIKKLSEKELSLNNEAREYKENIENLNSEVIEYSKRVEELESEIKNISNDLTLKEGSFEKLSNEAQQLSEEYATKTELLDSKRGLLNEVLQKIELSNTRKEDLSLKISNINNEISALRKDLDLNQDELSRTLEEISHYQATFSNCELDLSKLEVEKSKLLSKISDLKQSQVRIDALVNESLNKKRDVEKEVLILDSKKNDLDEKLLRSKKQYDKLKVKEGLEEELLSEKAHGVEELERELKNSQSSVNALEKRIESLSRDINESKKSKRALKEDISYMERNLINLKKEIEVLEIETSSENKGLKRAEDEKFYYLEKLEKETLYKECLDEQVTNVRRKIDQAKEEILELRDDLKSQEEILNNKKIERKNLLNELEEQLQISCGLKNVISALDSRIEQKEVVLKRSLKELNEVKTSVEELHREVDAREDSILELDVKINKNKNIRLNFQENIDDLYFQVEGKELEIRERKVQLSHEEAKTSEVESKRDQARDLLARRRDSHERVSKNLSLTREENQRLAKEVRELDLETYSLYEKLKSERLYLRSLKERESVEMMKVEKLSIRKRAVMKKVAQTSKEINETHEELDKYKANYSHEDNLLEELEEKYANLQMSLVHLRKNREDIEKEIASCKLKKNDMLSKIEELEKRSDSRSSDQTREGEEELLSLRQEVASLSESYATKRIIFNEEVSKRNSLDNQLKMLRAKRDKLSLDMIEIDNKLDQKTSENESKREELLNLSEEIYQVKENIQFKNESTKKGKRLVIKRPTREV</sequence>
<evidence type="ECO:0000313" key="3">
    <source>
        <dbReference type="EMBL" id="CBW25407.1"/>
    </source>
</evidence>
<dbReference type="eggNOG" id="COG1196">
    <property type="taxonomic scope" value="Bacteria"/>
</dbReference>
<feature type="coiled-coil region" evidence="1">
    <location>
        <begin position="17"/>
        <end position="275"/>
    </location>
</feature>
<gene>
    <name evidence="3" type="ordered locus">BMS_0494</name>
</gene>
<evidence type="ECO:0000256" key="2">
    <source>
        <dbReference type="SAM" id="MobiDB-lite"/>
    </source>
</evidence>
<dbReference type="PANTHER" id="PTHR43977">
    <property type="entry name" value="STRUCTURAL MAINTENANCE OF CHROMOSOMES PROTEIN 3"/>
    <property type="match status" value="1"/>
</dbReference>
<evidence type="ECO:0000256" key="1">
    <source>
        <dbReference type="SAM" id="Coils"/>
    </source>
</evidence>
<feature type="coiled-coil region" evidence="1">
    <location>
        <begin position="430"/>
        <end position="527"/>
    </location>
</feature>
<feature type="compositionally biased region" description="Basic and acidic residues" evidence="2">
    <location>
        <begin position="747"/>
        <end position="762"/>
    </location>
</feature>
<feature type="coiled-coil region" evidence="1">
    <location>
        <begin position="605"/>
        <end position="632"/>
    </location>
</feature>
<accession>E1X4H7</accession>
<feature type="coiled-coil region" evidence="1">
    <location>
        <begin position="304"/>
        <end position="401"/>
    </location>
</feature>
<name>E1X4H7_HALMS</name>
<dbReference type="Proteomes" id="UP000008963">
    <property type="component" value="Chromosome"/>
</dbReference>
<feature type="coiled-coil region" evidence="1">
    <location>
        <begin position="795"/>
        <end position="850"/>
    </location>
</feature>
<organism evidence="3 4">
    <name type="scientific">Halobacteriovorax marinus (strain ATCC BAA-682 / DSM 15412 / SJ)</name>
    <name type="common">Bacteriovorax marinus</name>
    <dbReference type="NCBI Taxonomy" id="862908"/>
    <lineage>
        <taxon>Bacteria</taxon>
        <taxon>Pseudomonadati</taxon>
        <taxon>Bdellovibrionota</taxon>
        <taxon>Bacteriovoracia</taxon>
        <taxon>Bacteriovoracales</taxon>
        <taxon>Halobacteriovoraceae</taxon>
        <taxon>Halobacteriovorax</taxon>
    </lineage>
</organism>
<dbReference type="PATRIC" id="fig|862908.3.peg.472"/>
<keyword evidence="4" id="KW-1185">Reference proteome</keyword>
<feature type="region of interest" description="Disordered" evidence="2">
    <location>
        <begin position="747"/>
        <end position="766"/>
    </location>
</feature>
<keyword evidence="1" id="KW-0175">Coiled coil</keyword>
<dbReference type="AlphaFoldDB" id="E1X4H7"/>
<reference evidence="4" key="1">
    <citation type="journal article" date="2013" name="ISME J.">
        <title>A small predatory core genome in the divergent marine Bacteriovorax marinus SJ and the terrestrial Bdellovibrio bacteriovorus.</title>
        <authorList>
            <person name="Crossman L.C."/>
            <person name="Chen H."/>
            <person name="Cerdeno-Tarraga A.M."/>
            <person name="Brooks K."/>
            <person name="Quail M.A."/>
            <person name="Pineiro S.A."/>
            <person name="Hobley L."/>
            <person name="Sockett R.E."/>
            <person name="Bentley S.D."/>
            <person name="Parkhill J."/>
            <person name="Williams H.N."/>
            <person name="Stine O.C."/>
        </authorList>
    </citation>
    <scope>NUCLEOTIDE SEQUENCE [LARGE SCALE GENOMIC DNA]</scope>
    <source>
        <strain evidence="4">ATCC BAA-682 / DSM 15412 / SJ</strain>
    </source>
</reference>
<protein>
    <submittedName>
        <fullName evidence="3">Uncharacterized protein</fullName>
    </submittedName>
</protein>
<evidence type="ECO:0000313" key="4">
    <source>
        <dbReference type="Proteomes" id="UP000008963"/>
    </source>
</evidence>
<proteinExistence type="predicted"/>
<dbReference type="KEGG" id="bmx:BMS_0494"/>